<dbReference type="InterPro" id="IPR050825">
    <property type="entry name" value="RBM42_RBP45_47-like"/>
</dbReference>
<comment type="subunit">
    <text evidence="8">Interacts with the poly(A) tail of mRNA in nucleus.</text>
</comment>
<dbReference type="AlphaFoldDB" id="A0A7S0WJK0"/>
<dbReference type="FunFam" id="3.30.70.330:FF:000144">
    <property type="entry name" value="Polyadenylate-binding protein RBP47B"/>
    <property type="match status" value="1"/>
</dbReference>
<evidence type="ECO:0000256" key="10">
    <source>
        <dbReference type="SAM" id="MobiDB-lite"/>
    </source>
</evidence>
<accession>A0A7S0WJK0</accession>
<evidence type="ECO:0000256" key="8">
    <source>
        <dbReference type="ARBA" id="ARBA00063471"/>
    </source>
</evidence>
<gene>
    <name evidence="12" type="ORF">CLEI1391_LOCUS3556</name>
</gene>
<dbReference type="GO" id="GO:0005634">
    <property type="term" value="C:nucleus"/>
    <property type="evidence" value="ECO:0007669"/>
    <property type="project" value="UniProtKB-SubCell"/>
</dbReference>
<organism evidence="12">
    <name type="scientific">Chlamydomonas leiostraca</name>
    <dbReference type="NCBI Taxonomy" id="1034604"/>
    <lineage>
        <taxon>Eukaryota</taxon>
        <taxon>Viridiplantae</taxon>
        <taxon>Chlorophyta</taxon>
        <taxon>core chlorophytes</taxon>
        <taxon>Chlorophyceae</taxon>
        <taxon>CS clade</taxon>
        <taxon>Chlamydomonadales</taxon>
        <taxon>Chlamydomonadaceae</taxon>
        <taxon>Chlamydomonas</taxon>
    </lineage>
</organism>
<dbReference type="InterPro" id="IPR035979">
    <property type="entry name" value="RBD_domain_sf"/>
</dbReference>
<dbReference type="CDD" id="cd12345">
    <property type="entry name" value="RRM2_SECp43_like"/>
    <property type="match status" value="1"/>
</dbReference>
<comment type="function">
    <text evidence="6">Heterogeneous nuclear ribonucleoprotein (hnRNP)-protein binding the poly(A) tail of mRNA and probably involved in some steps of pre-mRNA maturation.</text>
</comment>
<dbReference type="SUPFAM" id="SSF54928">
    <property type="entry name" value="RNA-binding domain, RBD"/>
    <property type="match status" value="2"/>
</dbReference>
<keyword evidence="3" id="KW-0677">Repeat</keyword>
<keyword evidence="4 9" id="KW-0694">RNA-binding</keyword>
<evidence type="ECO:0000256" key="4">
    <source>
        <dbReference type="ARBA" id="ARBA00022884"/>
    </source>
</evidence>
<feature type="domain" description="RRM" evidence="11">
    <location>
        <begin position="135"/>
        <end position="207"/>
    </location>
</feature>
<feature type="domain" description="RRM" evidence="11">
    <location>
        <begin position="10"/>
        <end position="89"/>
    </location>
</feature>
<dbReference type="GO" id="GO:0003729">
    <property type="term" value="F:mRNA binding"/>
    <property type="evidence" value="ECO:0007669"/>
    <property type="project" value="InterPro"/>
</dbReference>
<dbReference type="PROSITE" id="PS50102">
    <property type="entry name" value="RRM"/>
    <property type="match status" value="2"/>
</dbReference>
<evidence type="ECO:0000256" key="6">
    <source>
        <dbReference type="ARBA" id="ARBA00057395"/>
    </source>
</evidence>
<dbReference type="Pfam" id="PF00076">
    <property type="entry name" value="RRM_1"/>
    <property type="match status" value="2"/>
</dbReference>
<feature type="region of interest" description="Disordered" evidence="10">
    <location>
        <begin position="94"/>
        <end position="130"/>
    </location>
</feature>
<dbReference type="PANTHER" id="PTHR47640:SF10">
    <property type="entry name" value="TRNA SELENOCYSTEINE 1-ASSOCIATED PROTEIN 1-RELATED"/>
    <property type="match status" value="1"/>
</dbReference>
<comment type="subcellular location">
    <subcellularLocation>
        <location evidence="2">Cytoplasmic granule</location>
    </subcellularLocation>
    <subcellularLocation>
        <location evidence="1">Nucleus</location>
    </subcellularLocation>
</comment>
<dbReference type="PANTHER" id="PTHR47640">
    <property type="entry name" value="TRNA SELENOCYSTEINE 1-ASSOCIATED PROTEIN 1-RELATED-RELATED"/>
    <property type="match status" value="1"/>
</dbReference>
<reference evidence="12" key="1">
    <citation type="submission" date="2021-01" db="EMBL/GenBank/DDBJ databases">
        <authorList>
            <person name="Corre E."/>
            <person name="Pelletier E."/>
            <person name="Niang G."/>
            <person name="Scheremetjew M."/>
            <person name="Finn R."/>
            <person name="Kale V."/>
            <person name="Holt S."/>
            <person name="Cochrane G."/>
            <person name="Meng A."/>
            <person name="Brown T."/>
            <person name="Cohen L."/>
        </authorList>
    </citation>
    <scope>NUCLEOTIDE SEQUENCE</scope>
    <source>
        <strain evidence="12">SAG 11-49</strain>
    </source>
</reference>
<name>A0A7S0WJK0_9CHLO</name>
<dbReference type="SMART" id="SM00360">
    <property type="entry name" value="RRM"/>
    <property type="match status" value="2"/>
</dbReference>
<protein>
    <recommendedName>
        <fullName evidence="11">RRM domain-containing protein</fullName>
    </recommendedName>
</protein>
<evidence type="ECO:0000256" key="3">
    <source>
        <dbReference type="ARBA" id="ARBA00022737"/>
    </source>
</evidence>
<keyword evidence="5" id="KW-0539">Nucleus</keyword>
<sequence length="345" mass="36041">MAQEGGQTDFSVFVGDLAADVDDAVLENTFRTYYPSTKGAKVMLDPVTQRSRGYGFVRFSSEQERDRAITEMNGVYISTRPVRVCLATARRNLTSNGSAPGTATPGSAGGASVASSVPASAGGAAGGGEADPNNTTLFIGGLSPSVTEAELHTAFARFGEIVYTKIPQGKGCGFVQFVARPAAELAMQEMNGTVLGGMSIRISWGRSTGKPAAGGASHHGSHSASQHGAYGYYGDPYMYGYMYDPYGAGYTGYPGMDPYTAYGYGMHPHMAYPGMPMPAAGGASAVQAGGAPGAPGPVQPVMFDPMAPVNVERMNMAYMHRHIPMMTGAFMRMPMAMPVPMAGQI</sequence>
<evidence type="ECO:0000259" key="11">
    <source>
        <dbReference type="PROSITE" id="PS50102"/>
    </source>
</evidence>
<evidence type="ECO:0000256" key="7">
    <source>
        <dbReference type="ARBA" id="ARBA00061069"/>
    </source>
</evidence>
<evidence type="ECO:0000256" key="5">
    <source>
        <dbReference type="ARBA" id="ARBA00023242"/>
    </source>
</evidence>
<comment type="similarity">
    <text evidence="7">Belongs to the polyadenylate-binding RBP47 family.</text>
</comment>
<evidence type="ECO:0000256" key="9">
    <source>
        <dbReference type="PROSITE-ProRule" id="PRU00176"/>
    </source>
</evidence>
<evidence type="ECO:0000256" key="1">
    <source>
        <dbReference type="ARBA" id="ARBA00004123"/>
    </source>
</evidence>
<dbReference type="Gene3D" id="3.30.70.330">
    <property type="match status" value="2"/>
</dbReference>
<evidence type="ECO:0000256" key="2">
    <source>
        <dbReference type="ARBA" id="ARBA00004463"/>
    </source>
</evidence>
<proteinExistence type="inferred from homology"/>
<dbReference type="InterPro" id="IPR012677">
    <property type="entry name" value="Nucleotide-bd_a/b_plait_sf"/>
</dbReference>
<dbReference type="InterPro" id="IPR000504">
    <property type="entry name" value="RRM_dom"/>
</dbReference>
<dbReference type="GO" id="GO:0005829">
    <property type="term" value="C:cytosol"/>
    <property type="evidence" value="ECO:0007669"/>
    <property type="project" value="TreeGrafter"/>
</dbReference>
<evidence type="ECO:0000313" key="12">
    <source>
        <dbReference type="EMBL" id="CAD8669365.1"/>
    </source>
</evidence>
<dbReference type="EMBL" id="HBFB01006348">
    <property type="protein sequence ID" value="CAD8669365.1"/>
    <property type="molecule type" value="Transcribed_RNA"/>
</dbReference>
<dbReference type="FunFam" id="3.30.70.330:FF:000405">
    <property type="entry name" value="polyadenylate-binding protein RBP45"/>
    <property type="match status" value="1"/>
</dbReference>
<feature type="compositionally biased region" description="Low complexity" evidence="10">
    <location>
        <begin position="97"/>
        <end position="122"/>
    </location>
</feature>